<feature type="transmembrane region" description="Helical" evidence="10">
    <location>
        <begin position="343"/>
        <end position="368"/>
    </location>
</feature>
<evidence type="ECO:0000256" key="8">
    <source>
        <dbReference type="ARBA" id="ARBA00023136"/>
    </source>
</evidence>
<evidence type="ECO:0008006" key="16">
    <source>
        <dbReference type="Google" id="ProtNLM"/>
    </source>
</evidence>
<dbReference type="Proteomes" id="UP001415857">
    <property type="component" value="Unassembled WGS sequence"/>
</dbReference>
<feature type="transmembrane region" description="Helical" evidence="10">
    <location>
        <begin position="375"/>
        <end position="394"/>
    </location>
</feature>
<dbReference type="EMBL" id="JBBPBK010000006">
    <property type="protein sequence ID" value="KAK9283621.1"/>
    <property type="molecule type" value="Genomic_DNA"/>
</dbReference>
<feature type="domain" description="Cation/H(+) antiporter C-terminal" evidence="13">
    <location>
        <begin position="622"/>
        <end position="782"/>
    </location>
</feature>
<dbReference type="GO" id="GO:0015297">
    <property type="term" value="F:antiporter activity"/>
    <property type="evidence" value="ECO:0007669"/>
    <property type="project" value="InterPro"/>
</dbReference>
<reference evidence="14 15" key="1">
    <citation type="journal article" date="2024" name="Plant J.">
        <title>Genome sequences and population genomics reveal climatic adaptation and genomic divergence between two closely related sweetgum species.</title>
        <authorList>
            <person name="Xu W.Q."/>
            <person name="Ren C.Q."/>
            <person name="Zhang X.Y."/>
            <person name="Comes H.P."/>
            <person name="Liu X.H."/>
            <person name="Li Y.G."/>
            <person name="Kettle C.J."/>
            <person name="Jalonen R."/>
            <person name="Gaisberger H."/>
            <person name="Ma Y.Z."/>
            <person name="Qiu Y.X."/>
        </authorList>
    </citation>
    <scope>NUCLEOTIDE SEQUENCE [LARGE SCALE GENOMIC DNA]</scope>
    <source>
        <strain evidence="14">Hangzhou</strain>
    </source>
</reference>
<evidence type="ECO:0000256" key="10">
    <source>
        <dbReference type="SAM" id="Phobius"/>
    </source>
</evidence>
<evidence type="ECO:0000259" key="11">
    <source>
        <dbReference type="Pfam" id="PF00999"/>
    </source>
</evidence>
<dbReference type="PANTHER" id="PTHR32468:SF145">
    <property type="entry name" value="CATION_H(+) ANTIPORTER 28"/>
    <property type="match status" value="1"/>
</dbReference>
<dbReference type="InterPro" id="IPR006153">
    <property type="entry name" value="Cation/H_exchanger_TM"/>
</dbReference>
<evidence type="ECO:0000256" key="1">
    <source>
        <dbReference type="ARBA" id="ARBA00004141"/>
    </source>
</evidence>
<accession>A0AAP0RXA2</accession>
<dbReference type="Gene3D" id="3.40.50.12370">
    <property type="match status" value="1"/>
</dbReference>
<evidence type="ECO:0000256" key="6">
    <source>
        <dbReference type="ARBA" id="ARBA00022989"/>
    </source>
</evidence>
<evidence type="ECO:0000256" key="3">
    <source>
        <dbReference type="ARBA" id="ARBA00022538"/>
    </source>
</evidence>
<dbReference type="Pfam" id="PF00999">
    <property type="entry name" value="Na_H_Exchanger"/>
    <property type="match status" value="1"/>
</dbReference>
<comment type="subcellular location">
    <subcellularLocation>
        <location evidence="1">Membrane</location>
        <topology evidence="1">Multi-pass membrane protein</topology>
    </subcellularLocation>
</comment>
<dbReference type="InterPro" id="IPR057290">
    <property type="entry name" value="CHX17_C"/>
</dbReference>
<name>A0AAP0RXA2_LIQFO</name>
<evidence type="ECO:0000256" key="2">
    <source>
        <dbReference type="ARBA" id="ARBA00022448"/>
    </source>
</evidence>
<proteinExistence type="inferred from homology"/>
<organism evidence="14 15">
    <name type="scientific">Liquidambar formosana</name>
    <name type="common">Formosan gum</name>
    <dbReference type="NCBI Taxonomy" id="63359"/>
    <lineage>
        <taxon>Eukaryota</taxon>
        <taxon>Viridiplantae</taxon>
        <taxon>Streptophyta</taxon>
        <taxon>Embryophyta</taxon>
        <taxon>Tracheophyta</taxon>
        <taxon>Spermatophyta</taxon>
        <taxon>Magnoliopsida</taxon>
        <taxon>eudicotyledons</taxon>
        <taxon>Gunneridae</taxon>
        <taxon>Pentapetalae</taxon>
        <taxon>Saxifragales</taxon>
        <taxon>Altingiaceae</taxon>
        <taxon>Liquidambar</taxon>
    </lineage>
</organism>
<dbReference type="GO" id="GO:1902600">
    <property type="term" value="P:proton transmembrane transport"/>
    <property type="evidence" value="ECO:0007669"/>
    <property type="project" value="InterPro"/>
</dbReference>
<dbReference type="Gene3D" id="1.20.1530.20">
    <property type="match status" value="1"/>
</dbReference>
<dbReference type="GO" id="GO:0006885">
    <property type="term" value="P:regulation of pH"/>
    <property type="evidence" value="ECO:0007669"/>
    <property type="project" value="TreeGrafter"/>
</dbReference>
<dbReference type="Pfam" id="PF23256">
    <property type="entry name" value="CHX17_2nd"/>
    <property type="match status" value="1"/>
</dbReference>
<comment type="caution">
    <text evidence="14">The sequence shown here is derived from an EMBL/GenBank/DDBJ whole genome shotgun (WGS) entry which is preliminary data.</text>
</comment>
<feature type="domain" description="Cation/H+ exchanger transmembrane" evidence="11">
    <location>
        <begin position="44"/>
        <end position="426"/>
    </location>
</feature>
<feature type="transmembrane region" description="Helical" evidence="10">
    <location>
        <begin position="28"/>
        <end position="52"/>
    </location>
</feature>
<keyword evidence="15" id="KW-1185">Reference proteome</keyword>
<gene>
    <name evidence="14" type="ORF">L1049_011871</name>
</gene>
<protein>
    <recommendedName>
        <fullName evidence="16">Cation/H+ exchanger domain-containing protein</fullName>
    </recommendedName>
</protein>
<evidence type="ECO:0000256" key="4">
    <source>
        <dbReference type="ARBA" id="ARBA00022692"/>
    </source>
</evidence>
<dbReference type="InterPro" id="IPR057291">
    <property type="entry name" value="CHX17_2nd"/>
</dbReference>
<feature type="transmembrane region" description="Helical" evidence="10">
    <location>
        <begin position="262"/>
        <end position="289"/>
    </location>
</feature>
<dbReference type="GO" id="GO:0016020">
    <property type="term" value="C:membrane"/>
    <property type="evidence" value="ECO:0007669"/>
    <property type="project" value="UniProtKB-SubCell"/>
</dbReference>
<evidence type="ECO:0000313" key="14">
    <source>
        <dbReference type="EMBL" id="KAK9283621.1"/>
    </source>
</evidence>
<keyword evidence="4 10" id="KW-0812">Transmembrane</keyword>
<keyword evidence="3" id="KW-0633">Potassium transport</keyword>
<dbReference type="Pfam" id="PF23259">
    <property type="entry name" value="CHX17_C"/>
    <property type="match status" value="1"/>
</dbReference>
<dbReference type="AlphaFoldDB" id="A0AAP0RXA2"/>
<evidence type="ECO:0000259" key="12">
    <source>
        <dbReference type="Pfam" id="PF23256"/>
    </source>
</evidence>
<keyword evidence="5" id="KW-0630">Potassium</keyword>
<evidence type="ECO:0000313" key="15">
    <source>
        <dbReference type="Proteomes" id="UP001415857"/>
    </source>
</evidence>
<feature type="transmembrane region" description="Helical" evidence="10">
    <location>
        <begin position="98"/>
        <end position="118"/>
    </location>
</feature>
<keyword evidence="7" id="KW-0406">Ion transport</keyword>
<keyword evidence="8 10" id="KW-0472">Membrane</keyword>
<feature type="transmembrane region" description="Helical" evidence="10">
    <location>
        <begin position="310"/>
        <end position="331"/>
    </location>
</feature>
<evidence type="ECO:0000259" key="13">
    <source>
        <dbReference type="Pfam" id="PF23259"/>
    </source>
</evidence>
<keyword evidence="6 10" id="KW-1133">Transmembrane helix</keyword>
<dbReference type="PANTHER" id="PTHR32468">
    <property type="entry name" value="CATION/H + ANTIPORTER"/>
    <property type="match status" value="1"/>
</dbReference>
<feature type="transmembrane region" description="Helical" evidence="10">
    <location>
        <begin position="406"/>
        <end position="427"/>
    </location>
</feature>
<dbReference type="GO" id="GO:0006813">
    <property type="term" value="P:potassium ion transport"/>
    <property type="evidence" value="ECO:0007669"/>
    <property type="project" value="UniProtKB-KW"/>
</dbReference>
<dbReference type="InterPro" id="IPR050794">
    <property type="entry name" value="CPA2_transporter"/>
</dbReference>
<dbReference type="InterPro" id="IPR038770">
    <property type="entry name" value="Na+/solute_symporter_sf"/>
</dbReference>
<evidence type="ECO:0000256" key="5">
    <source>
        <dbReference type="ARBA" id="ARBA00022958"/>
    </source>
</evidence>
<sequence>MATKGEHQPSLDQMTSIQMCVQNQKTNFAIVLLYIVGYILMMVLCNFMHALLKPLSQPRIVSETILGMIFGNIKGIYKGGPFEKSLPQTLKNISEFGMICYMFVLGLEMEPLVLLRGLTREAKVSYAGILSAFVLGFVTIKFFMPSFDGSRLEFILALSITLAGTASPVLTRLITNLKIGKSDIGRFVVIAGVHSDFVCTLILCIGFVLLPTRIYFTSNTNPLHMAGALLLQAMFTSKFGPLVMNWVNKENPEGKPMKGSHLVISVAFVVLTCVCSPSVMYSSILSAFISGICLPRKGRISKMMVSKVNYLLNTIFYPLLFFWVGMVADVTKFEAENGWTWEALVVIFMVTTLGKVFGTVVSGVLLGFHWPESVAIGLLLATKGHFHMFLAVVAIDKKLATTTTGIVIIIVFFLTVIYTPSVVSYIIERAKKRSPNQKMALQWLDPLNELRILQCLHGLQNVPSTISFMEISRGTADPGTVVYVTDMIELTEQVAATLVHREGVEAVTVSDKEVTEMRDQITRAVQNYLQENSEGITLRRMLALSTINNMHQDVCILAEDLMVSLIILPFHNFRRADGELEQIHPGFRYVNRKVLRHAPCSVGILVDRGLGMINRISRSCVSLNAAVIFIGGKDDREALAYASRVARHPGVSLTVIRFLLDTDTDYAQTRAGRSRASIAEQEEEMKLDDECFADFYEQQVAGGYVAYMEKHLVNSAETFSALRSLEGQYELIIVGRGGRVNSVLTVGMNDWEQCPELGPIGDILSSTHFSSTASVLVIQQHSLKGEIDGLHDEFSIM</sequence>
<feature type="domain" description="Cation/H(+) antiporter central" evidence="12">
    <location>
        <begin position="481"/>
        <end position="617"/>
    </location>
</feature>
<feature type="transmembrane region" description="Helical" evidence="10">
    <location>
        <begin position="124"/>
        <end position="143"/>
    </location>
</feature>
<comment type="similarity">
    <text evidence="9">Belongs to the monovalent cation:proton antiporter 2 (CPA2) transporter (TC 2.A.37) family. CHX (TC 2.A.37.4) subfamily.</text>
</comment>
<keyword evidence="2" id="KW-0813">Transport</keyword>
<evidence type="ECO:0000256" key="7">
    <source>
        <dbReference type="ARBA" id="ARBA00023065"/>
    </source>
</evidence>
<feature type="transmembrane region" description="Helical" evidence="10">
    <location>
        <begin position="187"/>
        <end position="210"/>
    </location>
</feature>
<dbReference type="GO" id="GO:0012505">
    <property type="term" value="C:endomembrane system"/>
    <property type="evidence" value="ECO:0007669"/>
    <property type="project" value="TreeGrafter"/>
</dbReference>
<evidence type="ECO:0000256" key="9">
    <source>
        <dbReference type="ARBA" id="ARBA00038341"/>
    </source>
</evidence>
<feature type="transmembrane region" description="Helical" evidence="10">
    <location>
        <begin position="155"/>
        <end position="175"/>
    </location>
</feature>